<dbReference type="InterPro" id="IPR005118">
    <property type="entry name" value="TRCF_C"/>
</dbReference>
<keyword evidence="6" id="KW-0347">Helicase</keyword>
<dbReference type="InterPro" id="IPR004576">
    <property type="entry name" value="Mfd"/>
</dbReference>
<evidence type="ECO:0000256" key="2">
    <source>
        <dbReference type="ARBA" id="ARBA00022490"/>
    </source>
</evidence>
<dbReference type="InterPro" id="IPR003711">
    <property type="entry name" value="CarD-like/TRCF_RID"/>
</dbReference>
<keyword evidence="8" id="KW-0238">DNA-binding</keyword>
<evidence type="ECO:0000259" key="10">
    <source>
        <dbReference type="PROSITE" id="PS51192"/>
    </source>
</evidence>
<evidence type="ECO:0000313" key="14">
    <source>
        <dbReference type="EMBL" id="CAB4979893.1"/>
    </source>
</evidence>
<feature type="domain" description="Helicase C-terminal" evidence="11">
    <location>
        <begin position="795"/>
        <end position="945"/>
    </location>
</feature>
<dbReference type="InterPro" id="IPR001650">
    <property type="entry name" value="Helicase_C-like"/>
</dbReference>
<dbReference type="GO" id="GO:0006281">
    <property type="term" value="P:DNA repair"/>
    <property type="evidence" value="ECO:0007669"/>
    <property type="project" value="UniProtKB-KW"/>
</dbReference>
<keyword evidence="9" id="KW-0234">DNA repair</keyword>
<dbReference type="InterPro" id="IPR041471">
    <property type="entry name" value="UvrB_inter"/>
</dbReference>
<dbReference type="GO" id="GO:0016787">
    <property type="term" value="F:hydrolase activity"/>
    <property type="evidence" value="ECO:0007669"/>
    <property type="project" value="UniProtKB-KW"/>
</dbReference>
<dbReference type="SUPFAM" id="SSF143517">
    <property type="entry name" value="TRCF domain-like"/>
    <property type="match status" value="1"/>
</dbReference>
<evidence type="ECO:0000256" key="6">
    <source>
        <dbReference type="ARBA" id="ARBA00022806"/>
    </source>
</evidence>
<dbReference type="Pfam" id="PF00271">
    <property type="entry name" value="Helicase_C"/>
    <property type="match status" value="1"/>
</dbReference>
<dbReference type="AlphaFoldDB" id="A0A6J7GTM5"/>
<evidence type="ECO:0000313" key="15">
    <source>
        <dbReference type="EMBL" id="CAB5026713.1"/>
    </source>
</evidence>
<feature type="domain" description="Helicase ATP-binding" evidence="10">
    <location>
        <begin position="609"/>
        <end position="770"/>
    </location>
</feature>
<dbReference type="InterPro" id="IPR047112">
    <property type="entry name" value="RecG/Mfd"/>
</dbReference>
<keyword evidence="2" id="KW-0963">Cytoplasm</keyword>
<dbReference type="GO" id="GO:0003684">
    <property type="term" value="F:damaged DNA binding"/>
    <property type="evidence" value="ECO:0007669"/>
    <property type="project" value="InterPro"/>
</dbReference>
<dbReference type="NCBIfam" id="TIGR00580">
    <property type="entry name" value="mfd"/>
    <property type="match status" value="1"/>
</dbReference>
<dbReference type="InterPro" id="IPR014001">
    <property type="entry name" value="Helicase_ATP-bd"/>
</dbReference>
<dbReference type="InterPro" id="IPR036101">
    <property type="entry name" value="CarD-like/TRCF_RID_sf"/>
</dbReference>
<evidence type="ECO:0000256" key="9">
    <source>
        <dbReference type="ARBA" id="ARBA00023204"/>
    </source>
</evidence>
<evidence type="ECO:0000259" key="11">
    <source>
        <dbReference type="PROSITE" id="PS51194"/>
    </source>
</evidence>
<dbReference type="Gene3D" id="2.40.10.170">
    <property type="match status" value="1"/>
</dbReference>
<dbReference type="Gene3D" id="3.40.50.300">
    <property type="entry name" value="P-loop containing nucleotide triphosphate hydrolases"/>
    <property type="match status" value="2"/>
</dbReference>
<dbReference type="PANTHER" id="PTHR47964:SF1">
    <property type="entry name" value="ATP-DEPENDENT DNA HELICASE HOMOLOG RECG, CHLOROPLASTIC"/>
    <property type="match status" value="1"/>
</dbReference>
<dbReference type="SUPFAM" id="SSF52540">
    <property type="entry name" value="P-loop containing nucleoside triphosphate hydrolases"/>
    <property type="match status" value="4"/>
</dbReference>
<dbReference type="FunFam" id="3.40.50.300:FF:000546">
    <property type="entry name" value="Transcription-repair-coupling factor"/>
    <property type="match status" value="1"/>
</dbReference>
<dbReference type="Pfam" id="PF00270">
    <property type="entry name" value="DEAD"/>
    <property type="match status" value="1"/>
</dbReference>
<dbReference type="Gene3D" id="3.30.2060.10">
    <property type="entry name" value="Penicillin-binding protein 1b domain"/>
    <property type="match status" value="1"/>
</dbReference>
<keyword evidence="7" id="KW-0067">ATP-binding</keyword>
<dbReference type="Gene3D" id="3.40.50.11180">
    <property type="match status" value="1"/>
</dbReference>
<evidence type="ECO:0000256" key="5">
    <source>
        <dbReference type="ARBA" id="ARBA00022801"/>
    </source>
</evidence>
<evidence type="ECO:0000313" key="12">
    <source>
        <dbReference type="EMBL" id="CAB4716898.1"/>
    </source>
</evidence>
<dbReference type="PROSITE" id="PS51192">
    <property type="entry name" value="HELICASE_ATP_BIND_1"/>
    <property type="match status" value="1"/>
</dbReference>
<reference evidence="13" key="1">
    <citation type="submission" date="2020-05" db="EMBL/GenBank/DDBJ databases">
        <authorList>
            <person name="Chiriac C."/>
            <person name="Salcher M."/>
            <person name="Ghai R."/>
            <person name="Kavagutti S V."/>
        </authorList>
    </citation>
    <scope>NUCLEOTIDE SEQUENCE</scope>
</reference>
<dbReference type="SMART" id="SM00982">
    <property type="entry name" value="TRCF"/>
    <property type="match status" value="1"/>
</dbReference>
<keyword evidence="5" id="KW-0378">Hydrolase</keyword>
<dbReference type="SMART" id="SM01058">
    <property type="entry name" value="CarD_TRCF"/>
    <property type="match status" value="1"/>
</dbReference>
<dbReference type="SMART" id="SM00487">
    <property type="entry name" value="DEXDc"/>
    <property type="match status" value="1"/>
</dbReference>
<dbReference type="InterPro" id="IPR011545">
    <property type="entry name" value="DEAD/DEAH_box_helicase_dom"/>
</dbReference>
<dbReference type="GO" id="GO:0005524">
    <property type="term" value="F:ATP binding"/>
    <property type="evidence" value="ECO:0007669"/>
    <property type="project" value="UniProtKB-KW"/>
</dbReference>
<dbReference type="InterPro" id="IPR027417">
    <property type="entry name" value="P-loop_NTPase"/>
</dbReference>
<dbReference type="Gene3D" id="3.90.1150.50">
    <property type="entry name" value="Transcription-repair-coupling factor, D7 domain"/>
    <property type="match status" value="1"/>
</dbReference>
<keyword evidence="3" id="KW-0547">Nucleotide-binding</keyword>
<organism evidence="13">
    <name type="scientific">freshwater metagenome</name>
    <dbReference type="NCBI Taxonomy" id="449393"/>
    <lineage>
        <taxon>unclassified sequences</taxon>
        <taxon>metagenomes</taxon>
        <taxon>ecological metagenomes</taxon>
    </lineage>
</organism>
<dbReference type="Pfam" id="PF03461">
    <property type="entry name" value="TRCF"/>
    <property type="match status" value="1"/>
</dbReference>
<dbReference type="EMBL" id="CAFBPQ010000030">
    <property type="protein sequence ID" value="CAB5026713.1"/>
    <property type="molecule type" value="Genomic_DNA"/>
</dbReference>
<dbReference type="Pfam" id="PF02559">
    <property type="entry name" value="CarD_TRCF_RID"/>
    <property type="match status" value="1"/>
</dbReference>
<dbReference type="Pfam" id="PF17757">
    <property type="entry name" value="UvrB_inter"/>
    <property type="match status" value="1"/>
</dbReference>
<protein>
    <submittedName>
        <fullName evidence="13">Unannotated protein</fullName>
    </submittedName>
</protein>
<proteinExistence type="inferred from homology"/>
<dbReference type="SUPFAM" id="SSF141259">
    <property type="entry name" value="CarD-like"/>
    <property type="match status" value="1"/>
</dbReference>
<dbReference type="PANTHER" id="PTHR47964">
    <property type="entry name" value="ATP-DEPENDENT DNA HELICASE HOMOLOG RECG, CHLOROPLASTIC"/>
    <property type="match status" value="1"/>
</dbReference>
<evidence type="ECO:0000256" key="7">
    <source>
        <dbReference type="ARBA" id="ARBA00022840"/>
    </source>
</evidence>
<dbReference type="CDD" id="cd17991">
    <property type="entry name" value="DEXHc_TRCF"/>
    <property type="match status" value="1"/>
</dbReference>
<dbReference type="EMBL" id="CAEZYK010000011">
    <property type="protein sequence ID" value="CAB4716898.1"/>
    <property type="molecule type" value="Genomic_DNA"/>
</dbReference>
<dbReference type="PROSITE" id="PS51194">
    <property type="entry name" value="HELICASE_CTER"/>
    <property type="match status" value="1"/>
</dbReference>
<keyword evidence="4" id="KW-0227">DNA damage</keyword>
<dbReference type="EMBL" id="CAFBMM010000034">
    <property type="protein sequence ID" value="CAB4906779.1"/>
    <property type="molecule type" value="Genomic_DNA"/>
</dbReference>
<name>A0A6J7GTM5_9ZZZZ</name>
<dbReference type="InterPro" id="IPR037235">
    <property type="entry name" value="TRCF-like_C_D7"/>
</dbReference>
<accession>A0A6J7GTM5</accession>
<evidence type="ECO:0000256" key="3">
    <source>
        <dbReference type="ARBA" id="ARBA00022741"/>
    </source>
</evidence>
<gene>
    <name evidence="12" type="ORF">UFOPK2683_00329</name>
    <name evidence="13" type="ORF">UFOPK3605_00821</name>
    <name evidence="14" type="ORF">UFOPK3897_01048</name>
    <name evidence="15" type="ORF">UFOPK4121_01007</name>
</gene>
<sequence length="1141" mass="125441">MNTATTPALASLSEMLADSPAVKAVISRAPIVAVAESARTIFVAALANRTIRRPIVVAVPTGADADRLAQDLLAFLPAPAVEVFPAWETLPFERVSPALETMGRRQRVLWRLRTGDFPAVVVAPIRALIQRLGPSVGEFTPVVLRRGTSIDRDEILNQLVTMGYRREYQVEGRGEVAIRGSILDIYPTTADHPVRVDLWGDEIDHLSEFSIADQRSTVKIEEVSVFPAREVLPTPELMKRAEQLRTKEPWGAQTWDRFSRGEIFDGMESWLPWLTDSETLLTDFLSPDALVLVCEPRRARDRAKDFLTEEFALAETLASTWGATGSEFPQLSLPYDRLLANTKAGVTQVLLSPENPDTPHLSASGFDPLAGDTDGLVKRLRDLAAAGLSVVLVAEGSSSATRLIETLGREGLDVISGAITPGVVGVVVASLDRGFIISSTGVAVISESDLTGRRRVRRRSRGAARGTSLYDALSPGDYIVHQTHGVARFSGMVARDTGGATRDYLLLEYKGNDKLYVPTDQVHTVRRYTGGETPTLHRMGGADFERSKSRVRSAVQEIAEELVALYRIRLASPGYAFSPDTPWQHEIEEAFPFEETPDQARAIEEVKADMELVTPMDRLVCGDVGFGKTEVALRAAFKAVQDGKQVAILVPTTLLATQHGQTFRARFANYPIRVEVLSRFLSPKEQGEVVAKLSSGEVDIVIATHRLLSDDIKFHDLGLLIIDEEQRFGVQHKEKIKRFRVGVDALAISATPIPRTLELSLTGIRNLSLVNTPPEDRQPILTYVGEENDQVISEAIRRELLREGQVFFVHNRVKDIEFVADRVRNLVPEARVSVAHGQMDEGKLERVILDFGEHKIDVLVCTTIVESGLDIPSVNTLVVDRADRLGLAQLYQLRGRVGRRGQRAYAYLLHPPDQVLTEEAYERLKTIGEFTELGSGFKIAMRDLEIRGAGNLLGGAQSGQIAAVGFDLYCQLVTEAVGELTGTTPDIPVEITIDIPINAFLPAEYIGRDDVRMEAYRRLAAAQTKTDVDDVQAEWEDRYGPLPDPASSLIAVAHLRAECVRLGLRSVNVSGDRARLRGVDLPPSKRVRLERLFPGARARDNEFVVPLLGPTPEIAHEIIGLLAELFPSESPTDKPVVSAAS</sequence>
<evidence type="ECO:0000256" key="4">
    <source>
        <dbReference type="ARBA" id="ARBA00022763"/>
    </source>
</evidence>
<evidence type="ECO:0000256" key="1">
    <source>
        <dbReference type="ARBA" id="ARBA00004496"/>
    </source>
</evidence>
<evidence type="ECO:0000256" key="8">
    <source>
        <dbReference type="ARBA" id="ARBA00023125"/>
    </source>
</evidence>
<dbReference type="EMBL" id="CAFBOF010000022">
    <property type="protein sequence ID" value="CAB4979893.1"/>
    <property type="molecule type" value="Genomic_DNA"/>
</dbReference>
<evidence type="ECO:0000313" key="13">
    <source>
        <dbReference type="EMBL" id="CAB4906779.1"/>
    </source>
</evidence>
<dbReference type="SMART" id="SM00490">
    <property type="entry name" value="HELICc"/>
    <property type="match status" value="1"/>
</dbReference>
<dbReference type="GO" id="GO:0005737">
    <property type="term" value="C:cytoplasm"/>
    <property type="evidence" value="ECO:0007669"/>
    <property type="project" value="UniProtKB-SubCell"/>
</dbReference>
<dbReference type="HAMAP" id="MF_00969">
    <property type="entry name" value="TRCF"/>
    <property type="match status" value="1"/>
</dbReference>
<dbReference type="GO" id="GO:0003678">
    <property type="term" value="F:DNA helicase activity"/>
    <property type="evidence" value="ECO:0007669"/>
    <property type="project" value="TreeGrafter"/>
</dbReference>
<comment type="subcellular location">
    <subcellularLocation>
        <location evidence="1">Cytoplasm</location>
    </subcellularLocation>
</comment>